<keyword evidence="3" id="KW-1185">Reference proteome</keyword>
<dbReference type="PANTHER" id="PTHR47396">
    <property type="entry name" value="TYPE I RESTRICTION ENZYME ECOKI R PROTEIN"/>
    <property type="match status" value="1"/>
</dbReference>
<dbReference type="AlphaFoldDB" id="A0A062V106"/>
<dbReference type="SUPFAM" id="SSF52540">
    <property type="entry name" value="P-loop containing nucleoside triphosphate hydrolases"/>
    <property type="match status" value="2"/>
</dbReference>
<comment type="caution">
    <text evidence="2">The sequence shown here is derived from an EMBL/GenBank/DDBJ whole genome shotgun (WGS) entry which is preliminary data.</text>
</comment>
<keyword evidence="2" id="KW-0347">Helicase</keyword>
<dbReference type="InterPro" id="IPR027417">
    <property type="entry name" value="P-loop_NTPase"/>
</dbReference>
<keyword evidence="2" id="KW-0378">Hydrolase</keyword>
<protein>
    <submittedName>
        <fullName evidence="2">Helicase, type I site-specific restriction-modification system restriction subunit</fullName>
        <ecNumber evidence="2">3.1.21.3</ecNumber>
    </submittedName>
</protein>
<dbReference type="GO" id="GO:0005829">
    <property type="term" value="C:cytosol"/>
    <property type="evidence" value="ECO:0007669"/>
    <property type="project" value="TreeGrafter"/>
</dbReference>
<dbReference type="RefSeq" id="WP_048093201.1">
    <property type="nucleotide sequence ID" value="NZ_JMIY01000007.1"/>
</dbReference>
<dbReference type="InterPro" id="IPR006935">
    <property type="entry name" value="Helicase/UvrB_N"/>
</dbReference>
<dbReference type="PATRIC" id="fig|1392998.3.peg.2656"/>
<keyword evidence="2" id="KW-0067">ATP-binding</keyword>
<dbReference type="CDD" id="cd18032">
    <property type="entry name" value="DEXHc_RE_I_III_res"/>
    <property type="match status" value="1"/>
</dbReference>
<reference evidence="2 3" key="1">
    <citation type="journal article" date="2013" name="Nature">
        <title>Anaerobic oxidation of methane coupled to nitrate reduction in a novel archaeal lineage.</title>
        <authorList>
            <person name="Haroon M.F."/>
            <person name="Hu S."/>
            <person name="Shi Y."/>
            <person name="Imelfort M."/>
            <person name="Keller J."/>
            <person name="Hugenholtz P."/>
            <person name="Yuan Z."/>
            <person name="Tyson G.W."/>
        </authorList>
    </citation>
    <scope>NUCLEOTIDE SEQUENCE [LARGE SCALE GENOMIC DNA]</scope>
    <source>
        <strain evidence="2 3">ANME-2d</strain>
    </source>
</reference>
<evidence type="ECO:0000313" key="3">
    <source>
        <dbReference type="Proteomes" id="UP000027153"/>
    </source>
</evidence>
<dbReference type="Pfam" id="PF04851">
    <property type="entry name" value="ResIII"/>
    <property type="match status" value="1"/>
</dbReference>
<dbReference type="GO" id="GO:0005524">
    <property type="term" value="F:ATP binding"/>
    <property type="evidence" value="ECO:0007669"/>
    <property type="project" value="InterPro"/>
</dbReference>
<dbReference type="EMBL" id="JMIY01000007">
    <property type="protein sequence ID" value="KCZ71067.1"/>
    <property type="molecule type" value="Genomic_DNA"/>
</dbReference>
<keyword evidence="2" id="KW-0547">Nucleotide-binding</keyword>
<dbReference type="InterPro" id="IPR014001">
    <property type="entry name" value="Helicase_ATP-bd"/>
</dbReference>
<dbReference type="PANTHER" id="PTHR47396:SF1">
    <property type="entry name" value="ATP-DEPENDENT HELICASE IRC3-RELATED"/>
    <property type="match status" value="1"/>
</dbReference>
<dbReference type="Pfam" id="PF08463">
    <property type="entry name" value="EcoEI_R_C"/>
    <property type="match status" value="1"/>
</dbReference>
<dbReference type="GO" id="GO:0009035">
    <property type="term" value="F:type I site-specific deoxyribonuclease activity"/>
    <property type="evidence" value="ECO:0007669"/>
    <property type="project" value="UniProtKB-EC"/>
</dbReference>
<dbReference type="EC" id="3.1.21.3" evidence="2"/>
<proteinExistence type="predicted"/>
<name>A0A062V106_9EURY</name>
<dbReference type="Proteomes" id="UP000027153">
    <property type="component" value="Unassembled WGS sequence"/>
</dbReference>
<dbReference type="InterPro" id="IPR050742">
    <property type="entry name" value="Helicase_Restrict-Modif_Enz"/>
</dbReference>
<dbReference type="CDD" id="cd18799">
    <property type="entry name" value="SF2_C_EcoAI-like"/>
    <property type="match status" value="1"/>
</dbReference>
<dbReference type="Gene3D" id="3.40.50.300">
    <property type="entry name" value="P-loop containing nucleotide triphosphate hydrolases"/>
    <property type="match status" value="2"/>
</dbReference>
<sequence>MVKQKPEEKARQQIDKQLEGAGWAIQDYPEFNLGISPGVAVREFPLKSGFTDYLLFLDRTVGGVLEAKSEGTTLSGVSEQTAKYLTGIPEGLPKMQDTPPFSYESTGTETYFRDNRDPDARSRRVFGFHKPETLREWSSQPETLRSRLKIMPSNHPLIKEGLRDCQFEAIQNLEESFAEARPRALIQMATGSGKTYTAVSFIYRLIKFAGAKRVLFLVDRSNLGRQTKKEFAQYVTPDDGRKFTELYNVQHLASNTIDPVSKVCITTIQRLYSMLSGETEFEHENEEQSLFEISSDGKEKEVSYNPQIPVETFDFIVTDECHRSIYGLWRQVIEYFDAFIIGLTATPSKQTLGFFNQNLVMEYSHERAVADGVNVGYEVYRIKTSITEKGSRVEAGDYIDKRDKLTRKVRWEQLDEPLEYAPEQLDRSVVAIDQIRTVIKIFKDKLPTEIFPGRTEIPKTLVFAKDDSHAEDIVHIIREEFGKGNDFCKKITYRTAGDKPEDLIASFRNSYNPRIAVTVDMISTGTDIRPLECLLFMRDVKSRVLFEQMKGRGTRTISQTDFQAITKDAAAKTHFMIVDAVGVCENDKTDSRPLERKKSVSFDKLITSIAAGIRDEDNLTSLAGRLAKMEREIDEKDKKDIEKAAEGKSLKVLVNSLLDAVDPDKKLEKAREIFKTETPTGEQIKKAGEELAKSACVPFDSSKLRSLLSDIKKRNEQDIDITSKDTVIFAGYDEQAKERARGIVDTFKKFIEENKDEITALQIIYSKPYGRRHLTYEEIKEVADAIRKPPYQLTPEILWQAYEQLDRSKVKGAGAQKLLTNIVSLIRFASGRSDVLEPFPETVNQRFERWRAEQEMAGVRFTEAQMAWLLMIRDHIASSLSIGMDDFELAPFYERGGPAKAYQLFGNRLNNILEELNETLAV</sequence>
<dbReference type="PROSITE" id="PS51192">
    <property type="entry name" value="HELICASE_ATP_BIND_1"/>
    <property type="match status" value="1"/>
</dbReference>
<dbReference type="SMART" id="SM00487">
    <property type="entry name" value="DEXDc"/>
    <property type="match status" value="1"/>
</dbReference>
<gene>
    <name evidence="2" type="ORF">ANME2D_03097</name>
</gene>
<dbReference type="GO" id="GO:0004386">
    <property type="term" value="F:helicase activity"/>
    <property type="evidence" value="ECO:0007669"/>
    <property type="project" value="UniProtKB-KW"/>
</dbReference>
<dbReference type="InterPro" id="IPR013670">
    <property type="entry name" value="EcoEI_R_C_dom"/>
</dbReference>
<dbReference type="GO" id="GO:0003677">
    <property type="term" value="F:DNA binding"/>
    <property type="evidence" value="ECO:0007669"/>
    <property type="project" value="InterPro"/>
</dbReference>
<evidence type="ECO:0000259" key="1">
    <source>
        <dbReference type="PROSITE" id="PS51192"/>
    </source>
</evidence>
<dbReference type="GO" id="GO:0006304">
    <property type="term" value="P:DNA modification"/>
    <property type="evidence" value="ECO:0007669"/>
    <property type="project" value="InterPro"/>
</dbReference>
<organism evidence="2 3">
    <name type="scientific">Candidatus Methanoperedens nitratireducens</name>
    <dbReference type="NCBI Taxonomy" id="1392998"/>
    <lineage>
        <taxon>Archaea</taxon>
        <taxon>Methanobacteriati</taxon>
        <taxon>Methanobacteriota</taxon>
        <taxon>Stenosarchaea group</taxon>
        <taxon>Methanomicrobia</taxon>
        <taxon>Methanosarcinales</taxon>
        <taxon>ANME-2 cluster</taxon>
        <taxon>Candidatus Methanoperedentaceae</taxon>
        <taxon>Candidatus Methanoperedens</taxon>
    </lineage>
</organism>
<evidence type="ECO:0000313" key="2">
    <source>
        <dbReference type="EMBL" id="KCZ71067.1"/>
    </source>
</evidence>
<feature type="domain" description="Helicase ATP-binding" evidence="1">
    <location>
        <begin position="175"/>
        <end position="365"/>
    </location>
</feature>
<accession>A0A062V106</accession>